<gene>
    <name evidence="2" type="ORF">BLX24_21680</name>
</gene>
<dbReference type="Gene3D" id="3.40.630.30">
    <property type="match status" value="1"/>
</dbReference>
<dbReference type="Pfam" id="PF00583">
    <property type="entry name" value="Acetyltransf_1"/>
    <property type="match status" value="1"/>
</dbReference>
<evidence type="ECO:0000313" key="3">
    <source>
        <dbReference type="Proteomes" id="UP000181790"/>
    </source>
</evidence>
<dbReference type="RefSeq" id="WP_071505312.1">
    <property type="nucleotide sequence ID" value="NZ_MORL01000016.1"/>
</dbReference>
<dbReference type="InterPro" id="IPR016181">
    <property type="entry name" value="Acyl_CoA_acyltransferase"/>
</dbReference>
<accession>A0A1S2VDY4</accession>
<name>A0A1S2VDY4_9BACT</name>
<organism evidence="2 3">
    <name type="scientific">Arsenicibacter rosenii</name>
    <dbReference type="NCBI Taxonomy" id="1750698"/>
    <lineage>
        <taxon>Bacteria</taxon>
        <taxon>Pseudomonadati</taxon>
        <taxon>Bacteroidota</taxon>
        <taxon>Cytophagia</taxon>
        <taxon>Cytophagales</taxon>
        <taxon>Spirosomataceae</taxon>
        <taxon>Arsenicibacter</taxon>
    </lineage>
</organism>
<dbReference type="SUPFAM" id="SSF55729">
    <property type="entry name" value="Acyl-CoA N-acyltransferases (Nat)"/>
    <property type="match status" value="1"/>
</dbReference>
<feature type="domain" description="N-acetyltransferase" evidence="1">
    <location>
        <begin position="3"/>
        <end position="160"/>
    </location>
</feature>
<dbReference type="OrthoDB" id="9799681at2"/>
<dbReference type="InterPro" id="IPR000182">
    <property type="entry name" value="GNAT_dom"/>
</dbReference>
<keyword evidence="2" id="KW-0808">Transferase</keyword>
<dbReference type="PROSITE" id="PS51186">
    <property type="entry name" value="GNAT"/>
    <property type="match status" value="1"/>
</dbReference>
<proteinExistence type="predicted"/>
<dbReference type="EMBL" id="MORL01000016">
    <property type="protein sequence ID" value="OIN56971.1"/>
    <property type="molecule type" value="Genomic_DNA"/>
</dbReference>
<protein>
    <submittedName>
        <fullName evidence="2">GNAT family N-acetyltransferase</fullName>
    </submittedName>
</protein>
<sequence length="172" mass="20125">MTITFRNDRLDEFITVLREVGQWLIDNGQVMWDIEDLSVETLVDDYTRDNCYVMYVDGVPAATFILQWKDPLYYDNVPDGTAGFVHKVAIRRTFAGQNLFQRMLDFCLAEGRKKGVREIQLETDATRPKLMAFYERYGFEPTYRRSIEEFGKVYYCQYYRIGLLTGAVTGQS</sequence>
<comment type="caution">
    <text evidence="2">The sequence shown here is derived from an EMBL/GenBank/DDBJ whole genome shotgun (WGS) entry which is preliminary data.</text>
</comment>
<evidence type="ECO:0000259" key="1">
    <source>
        <dbReference type="PROSITE" id="PS51186"/>
    </source>
</evidence>
<dbReference type="GO" id="GO:0016747">
    <property type="term" value="F:acyltransferase activity, transferring groups other than amino-acyl groups"/>
    <property type="evidence" value="ECO:0007669"/>
    <property type="project" value="InterPro"/>
</dbReference>
<evidence type="ECO:0000313" key="2">
    <source>
        <dbReference type="EMBL" id="OIN56971.1"/>
    </source>
</evidence>
<dbReference type="AlphaFoldDB" id="A0A1S2VDY4"/>
<dbReference type="Proteomes" id="UP000181790">
    <property type="component" value="Unassembled WGS sequence"/>
</dbReference>
<reference evidence="2 3" key="1">
    <citation type="submission" date="2016-10" db="EMBL/GenBank/DDBJ databases">
        <title>Arsenicibacter rosenii gen. nov., sp. nov., an efficient arsenic-methylating bacterium isolated from an arsenic-contaminated paddy soil.</title>
        <authorList>
            <person name="Huang K."/>
        </authorList>
    </citation>
    <scope>NUCLEOTIDE SEQUENCE [LARGE SCALE GENOMIC DNA]</scope>
    <source>
        <strain evidence="2 3">SM-1</strain>
    </source>
</reference>
<keyword evidence="3" id="KW-1185">Reference proteome</keyword>